<name>A0A2S5B1C9_9BASI</name>
<dbReference type="EMBL" id="PJQD01000113">
    <property type="protein sequence ID" value="POY70587.1"/>
    <property type="molecule type" value="Genomic_DNA"/>
</dbReference>
<gene>
    <name evidence="2" type="ORF">BMF94_6365</name>
</gene>
<accession>A0A2S5B1C9</accession>
<keyword evidence="3" id="KW-1185">Reference proteome</keyword>
<comment type="caution">
    <text evidence="2">The sequence shown here is derived from an EMBL/GenBank/DDBJ whole genome shotgun (WGS) entry which is preliminary data.</text>
</comment>
<feature type="compositionally biased region" description="Low complexity" evidence="1">
    <location>
        <begin position="411"/>
        <end position="431"/>
    </location>
</feature>
<protein>
    <submittedName>
        <fullName evidence="2">Uncharacterized protein</fullName>
    </submittedName>
</protein>
<reference evidence="2 3" key="1">
    <citation type="journal article" date="2018" name="Front. Microbiol.">
        <title>Prospects for Fungal Bioremediation of Acidic Radioactive Waste Sites: Characterization and Genome Sequence of Rhodotorula taiwanensis MD1149.</title>
        <authorList>
            <person name="Tkavc R."/>
            <person name="Matrosova V.Y."/>
            <person name="Grichenko O.E."/>
            <person name="Gostincar C."/>
            <person name="Volpe R.P."/>
            <person name="Klimenkova P."/>
            <person name="Gaidamakova E.K."/>
            <person name="Zhou C.E."/>
            <person name="Stewart B.J."/>
            <person name="Lyman M.G."/>
            <person name="Malfatti S.A."/>
            <person name="Rubinfeld B."/>
            <person name="Courtot M."/>
            <person name="Singh J."/>
            <person name="Dalgard C.L."/>
            <person name="Hamilton T."/>
            <person name="Frey K.G."/>
            <person name="Gunde-Cimerman N."/>
            <person name="Dugan L."/>
            <person name="Daly M.J."/>
        </authorList>
    </citation>
    <scope>NUCLEOTIDE SEQUENCE [LARGE SCALE GENOMIC DNA]</scope>
    <source>
        <strain evidence="2 3">MD1149</strain>
    </source>
</reference>
<evidence type="ECO:0000313" key="2">
    <source>
        <dbReference type="EMBL" id="POY70587.1"/>
    </source>
</evidence>
<sequence length="559" mass="59125">MRPAPGLVASLREAISGAAATASRGGASRLVRPAVKVHPPIAPHRHLPAGTRHASTSTPTAAWRAAFEAVYSGTFKAIRSSAVVRKGPYSGSKVAPRPAATSPFSTFARASIRQAPRAHFGPRPRPVGVSGTSQAGLGAARQFSSSGFAVFDNVVANVPLALRALADEGLDQRKWKRVKRDVTRRERATRKAAVKSVDSRAFDAEKRAEFERFFGSVAAIGASVNGDALSVSGDAVATRIEPVTLILAVDPDFELPLTSGPAPGDTVCGAFLPDPVPERVLSPHALASFEIVTNAYASHAHRLRSIINRLSSAGLLDPEVGATSSVGTIRLGDGLDFDQVGRRVWKVVFEDSLVTRSRVDQVVRGLGTEACSSDEPVPGWARKVRSWTGRNSVTAGEGNWWWLLGGEAPAPGSLPVSPESAPASPSEGPPSEVDDRASLDDEAARLVASAFVLPDPPSLGFDFDVAPTPASSSSVSSCDDSSPRDIWCASPDDTGASFSRSSSPLDPAASVWAVAEEIVSHGTVETESLFDENEEDRSGIERFLEEVEDLQDRRAMRFL</sequence>
<evidence type="ECO:0000256" key="1">
    <source>
        <dbReference type="SAM" id="MobiDB-lite"/>
    </source>
</evidence>
<evidence type="ECO:0000313" key="3">
    <source>
        <dbReference type="Proteomes" id="UP000237144"/>
    </source>
</evidence>
<dbReference type="OrthoDB" id="2585251at2759"/>
<organism evidence="2 3">
    <name type="scientific">Rhodotorula taiwanensis</name>
    <dbReference type="NCBI Taxonomy" id="741276"/>
    <lineage>
        <taxon>Eukaryota</taxon>
        <taxon>Fungi</taxon>
        <taxon>Dikarya</taxon>
        <taxon>Basidiomycota</taxon>
        <taxon>Pucciniomycotina</taxon>
        <taxon>Microbotryomycetes</taxon>
        <taxon>Sporidiobolales</taxon>
        <taxon>Sporidiobolaceae</taxon>
        <taxon>Rhodotorula</taxon>
    </lineage>
</organism>
<feature type="region of interest" description="Disordered" evidence="1">
    <location>
        <begin position="411"/>
        <end position="436"/>
    </location>
</feature>
<dbReference type="AlphaFoldDB" id="A0A2S5B1C9"/>
<dbReference type="Proteomes" id="UP000237144">
    <property type="component" value="Unassembled WGS sequence"/>
</dbReference>
<proteinExistence type="predicted"/>
<dbReference type="STRING" id="741276.A0A2S5B1C9"/>